<dbReference type="AlphaFoldDB" id="A0A9P5XXZ1"/>
<proteinExistence type="predicted"/>
<dbReference type="OrthoDB" id="3057577at2759"/>
<keyword evidence="2" id="KW-1185">Reference proteome</keyword>
<protein>
    <recommendedName>
        <fullName evidence="3">BTB domain-containing protein</fullName>
    </recommendedName>
</protein>
<dbReference type="Proteomes" id="UP000807353">
    <property type="component" value="Unassembled WGS sequence"/>
</dbReference>
<feature type="non-terminal residue" evidence="1">
    <location>
        <position position="1"/>
    </location>
</feature>
<sequence>TDVILSSSDGVQFGAHLRNLELYSGKFLAHVPSEDPHHIVTVEENSTVLSLLLQYMHLCPQPDPKTIPFGTLEQLANAVEKYLIYSAMAICKLRMEFHLEQYPSEILRYAAKNKYTDLANEAALLTIGFDYKRIKESFGGDPDTPRRWVR</sequence>
<comment type="caution">
    <text evidence="1">The sequence shown here is derived from an EMBL/GenBank/DDBJ whole genome shotgun (WGS) entry which is preliminary data.</text>
</comment>
<evidence type="ECO:0000313" key="2">
    <source>
        <dbReference type="Proteomes" id="UP000807353"/>
    </source>
</evidence>
<gene>
    <name evidence="1" type="ORF">BDZ94DRAFT_1175116</name>
</gene>
<reference evidence="1" key="1">
    <citation type="submission" date="2020-11" db="EMBL/GenBank/DDBJ databases">
        <authorList>
            <consortium name="DOE Joint Genome Institute"/>
            <person name="Ahrendt S."/>
            <person name="Riley R."/>
            <person name="Andreopoulos W."/>
            <person name="Labutti K."/>
            <person name="Pangilinan J."/>
            <person name="Ruiz-Duenas F.J."/>
            <person name="Barrasa J.M."/>
            <person name="Sanchez-Garcia M."/>
            <person name="Camarero S."/>
            <person name="Miyauchi S."/>
            <person name="Serrano A."/>
            <person name="Linde D."/>
            <person name="Babiker R."/>
            <person name="Drula E."/>
            <person name="Ayuso-Fernandez I."/>
            <person name="Pacheco R."/>
            <person name="Padilla G."/>
            <person name="Ferreira P."/>
            <person name="Barriuso J."/>
            <person name="Kellner H."/>
            <person name="Castanera R."/>
            <person name="Alfaro M."/>
            <person name="Ramirez L."/>
            <person name="Pisabarro A.G."/>
            <person name="Kuo A."/>
            <person name="Tritt A."/>
            <person name="Lipzen A."/>
            <person name="He G."/>
            <person name="Yan M."/>
            <person name="Ng V."/>
            <person name="Cullen D."/>
            <person name="Martin F."/>
            <person name="Rosso M.-N."/>
            <person name="Henrissat B."/>
            <person name="Hibbett D."/>
            <person name="Martinez A.T."/>
            <person name="Grigoriev I.V."/>
        </authorList>
    </citation>
    <scope>NUCLEOTIDE SEQUENCE</scope>
    <source>
        <strain evidence="1">CBS 247.69</strain>
    </source>
</reference>
<organism evidence="1 2">
    <name type="scientific">Collybia nuda</name>
    <dbReference type="NCBI Taxonomy" id="64659"/>
    <lineage>
        <taxon>Eukaryota</taxon>
        <taxon>Fungi</taxon>
        <taxon>Dikarya</taxon>
        <taxon>Basidiomycota</taxon>
        <taxon>Agaricomycotina</taxon>
        <taxon>Agaricomycetes</taxon>
        <taxon>Agaricomycetidae</taxon>
        <taxon>Agaricales</taxon>
        <taxon>Tricholomatineae</taxon>
        <taxon>Clitocybaceae</taxon>
        <taxon>Collybia</taxon>
    </lineage>
</organism>
<dbReference type="EMBL" id="MU150363">
    <property type="protein sequence ID" value="KAF9457636.1"/>
    <property type="molecule type" value="Genomic_DNA"/>
</dbReference>
<evidence type="ECO:0000313" key="1">
    <source>
        <dbReference type="EMBL" id="KAF9457636.1"/>
    </source>
</evidence>
<evidence type="ECO:0008006" key="3">
    <source>
        <dbReference type="Google" id="ProtNLM"/>
    </source>
</evidence>
<name>A0A9P5XXZ1_9AGAR</name>
<accession>A0A9P5XXZ1</accession>